<proteinExistence type="predicted"/>
<sequence length="150" mass="15720">MNPLIPRVGTAAAAVIGAAALVAAGPHDVTRPRLEKSLDATFVNLYLEQQHRILGHAAVTAASTGASTTCHRTASSTDVGAGPDWVCHVLWRDDKGAKQDGKFEVAAKANYCYVASGPSKIVGLQTIADTTGRQVPNPLFEFDACYDPAS</sequence>
<dbReference type="AlphaFoldDB" id="A0A4Q7NGY3"/>
<accession>A0A4Q7NGY3</accession>
<evidence type="ECO:0000313" key="2">
    <source>
        <dbReference type="Proteomes" id="UP000293638"/>
    </source>
</evidence>
<name>A0A4Q7NGY3_9ACTN</name>
<dbReference type="OrthoDB" id="3478285at2"/>
<reference evidence="1 2" key="1">
    <citation type="submission" date="2019-02" db="EMBL/GenBank/DDBJ databases">
        <title>Genomic Encyclopedia of Type Strains, Phase IV (KMG-IV): sequencing the most valuable type-strain genomes for metagenomic binning, comparative biology and taxonomic classification.</title>
        <authorList>
            <person name="Goeker M."/>
        </authorList>
    </citation>
    <scope>NUCLEOTIDE SEQUENCE [LARGE SCALE GENOMIC DNA]</scope>
    <source>
        <strain evidence="1 2">DSM 45622</strain>
    </source>
</reference>
<organism evidence="1 2">
    <name type="scientific">Motilibacter rhizosphaerae</name>
    <dbReference type="NCBI Taxonomy" id="598652"/>
    <lineage>
        <taxon>Bacteria</taxon>
        <taxon>Bacillati</taxon>
        <taxon>Actinomycetota</taxon>
        <taxon>Actinomycetes</taxon>
        <taxon>Motilibacterales</taxon>
        <taxon>Motilibacteraceae</taxon>
        <taxon>Motilibacter</taxon>
    </lineage>
</organism>
<protein>
    <submittedName>
        <fullName evidence="1">Uncharacterized protein</fullName>
    </submittedName>
</protein>
<keyword evidence="2" id="KW-1185">Reference proteome</keyword>
<gene>
    <name evidence="1" type="ORF">EV189_3101</name>
</gene>
<comment type="caution">
    <text evidence="1">The sequence shown here is derived from an EMBL/GenBank/DDBJ whole genome shotgun (WGS) entry which is preliminary data.</text>
</comment>
<evidence type="ECO:0000313" key="1">
    <source>
        <dbReference type="EMBL" id="RZS82706.1"/>
    </source>
</evidence>
<dbReference type="RefSeq" id="WP_130493862.1">
    <property type="nucleotide sequence ID" value="NZ_SGXD01000004.1"/>
</dbReference>
<dbReference type="EMBL" id="SGXD01000004">
    <property type="protein sequence ID" value="RZS82706.1"/>
    <property type="molecule type" value="Genomic_DNA"/>
</dbReference>
<dbReference type="Proteomes" id="UP000293638">
    <property type="component" value="Unassembled WGS sequence"/>
</dbReference>